<accession>A0AAV7WR16</accession>
<organism evidence="1 2">
    <name type="scientific">Pleurodeles waltl</name>
    <name type="common">Iberian ribbed newt</name>
    <dbReference type="NCBI Taxonomy" id="8319"/>
    <lineage>
        <taxon>Eukaryota</taxon>
        <taxon>Metazoa</taxon>
        <taxon>Chordata</taxon>
        <taxon>Craniata</taxon>
        <taxon>Vertebrata</taxon>
        <taxon>Euteleostomi</taxon>
        <taxon>Amphibia</taxon>
        <taxon>Batrachia</taxon>
        <taxon>Caudata</taxon>
        <taxon>Salamandroidea</taxon>
        <taxon>Salamandridae</taxon>
        <taxon>Pleurodelinae</taxon>
        <taxon>Pleurodeles</taxon>
    </lineage>
</organism>
<dbReference type="Proteomes" id="UP001066276">
    <property type="component" value="Chromosome 1_1"/>
</dbReference>
<name>A0AAV7WR16_PLEWA</name>
<comment type="caution">
    <text evidence="1">The sequence shown here is derived from an EMBL/GenBank/DDBJ whole genome shotgun (WGS) entry which is preliminary data.</text>
</comment>
<protein>
    <recommendedName>
        <fullName evidence="3">Secreted protein</fullName>
    </recommendedName>
</protein>
<keyword evidence="2" id="KW-1185">Reference proteome</keyword>
<proteinExistence type="predicted"/>
<sequence length="90" mass="9543">MVCGGSLCSLIISVPSEARDIRTCGDKCILMTGRACMLRSLMLRLPRCSCAFMAHVACVVLSTGPALRLGLDRTGPQRKCSKVIGTTLAV</sequence>
<dbReference type="AlphaFoldDB" id="A0AAV7WR16"/>
<dbReference type="EMBL" id="JANPWB010000001">
    <property type="protein sequence ID" value="KAJ1215131.1"/>
    <property type="molecule type" value="Genomic_DNA"/>
</dbReference>
<evidence type="ECO:0000313" key="2">
    <source>
        <dbReference type="Proteomes" id="UP001066276"/>
    </source>
</evidence>
<gene>
    <name evidence="1" type="ORF">NDU88_002740</name>
</gene>
<evidence type="ECO:0000313" key="1">
    <source>
        <dbReference type="EMBL" id="KAJ1215131.1"/>
    </source>
</evidence>
<evidence type="ECO:0008006" key="3">
    <source>
        <dbReference type="Google" id="ProtNLM"/>
    </source>
</evidence>
<reference evidence="1" key="1">
    <citation type="journal article" date="2022" name="bioRxiv">
        <title>Sequencing and chromosome-scale assembly of the giantPleurodeles waltlgenome.</title>
        <authorList>
            <person name="Brown T."/>
            <person name="Elewa A."/>
            <person name="Iarovenko S."/>
            <person name="Subramanian E."/>
            <person name="Araus A.J."/>
            <person name="Petzold A."/>
            <person name="Susuki M."/>
            <person name="Suzuki K.-i.T."/>
            <person name="Hayashi T."/>
            <person name="Toyoda A."/>
            <person name="Oliveira C."/>
            <person name="Osipova E."/>
            <person name="Leigh N.D."/>
            <person name="Simon A."/>
            <person name="Yun M.H."/>
        </authorList>
    </citation>
    <scope>NUCLEOTIDE SEQUENCE</scope>
    <source>
        <strain evidence="1">20211129_DDA</strain>
        <tissue evidence="1">Liver</tissue>
    </source>
</reference>